<organism evidence="1 2">
    <name type="scientific">Tahibacter aquaticus</name>
    <dbReference type="NCBI Taxonomy" id="520092"/>
    <lineage>
        <taxon>Bacteria</taxon>
        <taxon>Pseudomonadati</taxon>
        <taxon>Pseudomonadota</taxon>
        <taxon>Gammaproteobacteria</taxon>
        <taxon>Lysobacterales</taxon>
        <taxon>Rhodanobacteraceae</taxon>
        <taxon>Tahibacter</taxon>
    </lineage>
</organism>
<evidence type="ECO:0000313" key="1">
    <source>
        <dbReference type="EMBL" id="TDR47855.1"/>
    </source>
</evidence>
<dbReference type="InterPro" id="IPR043519">
    <property type="entry name" value="NT_sf"/>
</dbReference>
<gene>
    <name evidence="1" type="ORF">DFR29_102517</name>
</gene>
<dbReference type="InterPro" id="IPR018775">
    <property type="entry name" value="RlaP"/>
</dbReference>
<dbReference type="PANTHER" id="PTHR34817:SF2">
    <property type="entry name" value="NUCLEOTIDYLTRANSFERASE"/>
    <property type="match status" value="1"/>
</dbReference>
<dbReference type="Pfam" id="PF10127">
    <property type="entry name" value="RlaP"/>
    <property type="match status" value="1"/>
</dbReference>
<dbReference type="RefSeq" id="WP_133817561.1">
    <property type="nucleotide sequence ID" value="NZ_SNZH01000002.1"/>
</dbReference>
<comment type="caution">
    <text evidence="1">The sequence shown here is derived from an EMBL/GenBank/DDBJ whole genome shotgun (WGS) entry which is preliminary data.</text>
</comment>
<dbReference type="OrthoDB" id="9796845at2"/>
<evidence type="ECO:0008006" key="3">
    <source>
        <dbReference type="Google" id="ProtNLM"/>
    </source>
</evidence>
<protein>
    <recommendedName>
        <fullName evidence="3">Nucleotidyltransferase</fullName>
    </recommendedName>
</protein>
<evidence type="ECO:0000313" key="2">
    <source>
        <dbReference type="Proteomes" id="UP000295293"/>
    </source>
</evidence>
<dbReference type="SUPFAM" id="SSF81301">
    <property type="entry name" value="Nucleotidyltransferase"/>
    <property type="match status" value="1"/>
</dbReference>
<name>A0A4R6Z7U1_9GAMM</name>
<sequence length="257" mass="29344">MTPEILAALADLEHERGIRVLFAAESGSRAWGFASPDSDYDVRFVYAHPRQWYLRVFEARDVIERMLPNDLDVSGWDLRKALRLFAGCNLALNEWLLSPIVYREDALFATTLRSLIPAYFQPAAALFHYLGIARTSYADHLGGDAVRLKKVFYFLRPILACRWIEHARSQPPTEFGKLVAADWVSHDERERIADLQQRKLLASERDSEPLQPSLREWMQQQLVHFERIGPTLARKRDVDNADLDALLARAVGDGDAA</sequence>
<accession>A0A4R6Z7U1</accession>
<reference evidence="1 2" key="1">
    <citation type="submission" date="2019-03" db="EMBL/GenBank/DDBJ databases">
        <title>Genomic Encyclopedia of Type Strains, Phase IV (KMG-IV): sequencing the most valuable type-strain genomes for metagenomic binning, comparative biology and taxonomic classification.</title>
        <authorList>
            <person name="Goeker M."/>
        </authorList>
    </citation>
    <scope>NUCLEOTIDE SEQUENCE [LARGE SCALE GENOMIC DNA]</scope>
    <source>
        <strain evidence="1 2">DSM 21667</strain>
    </source>
</reference>
<proteinExistence type="predicted"/>
<dbReference type="EMBL" id="SNZH01000002">
    <property type="protein sequence ID" value="TDR47855.1"/>
    <property type="molecule type" value="Genomic_DNA"/>
</dbReference>
<dbReference type="PANTHER" id="PTHR34817">
    <property type="entry name" value="NUCLEOTIDYLTRANSFERASE"/>
    <property type="match status" value="1"/>
</dbReference>
<dbReference type="Proteomes" id="UP000295293">
    <property type="component" value="Unassembled WGS sequence"/>
</dbReference>
<keyword evidence="2" id="KW-1185">Reference proteome</keyword>
<dbReference type="AlphaFoldDB" id="A0A4R6Z7U1"/>